<feature type="transmembrane region" description="Helical" evidence="1">
    <location>
        <begin position="26"/>
        <end position="43"/>
    </location>
</feature>
<dbReference type="RefSeq" id="WP_380558331.1">
    <property type="nucleotide sequence ID" value="NZ_JBHEZY010000018.1"/>
</dbReference>
<evidence type="ECO:0000313" key="3">
    <source>
        <dbReference type="Proteomes" id="UP001592530"/>
    </source>
</evidence>
<accession>A0ABV6XBM3</accession>
<sequence>MSRTFSFPKPRPRGLLGRKLDSDEQYILCAGFLAGLVAAYIVTNIIFKVLVFALLAGAATWATLAPYRGRTWVKWYEIRRTYNRLLRDGALLYRSKAPVAGRLSNGRRRQIEVPPGIPQAMEWINSRTAFGEIAIVLQPHELMFTAAVEVESMRDFGSLDIDDKESLIRAYEYLLRSTADGGGRIRRLQWITRIIPTDPNAHLRDAAARRDPDAQKWLDESYTELVGQVAVTAEDRRLILVMGIPYSADLVAEARRYNSLHEGYAITLGKEIEGFIRSLTRGQLRHVRNLDESLLASYLHHTYDPSHWIDDTTGMDRVTAWPAELDARPKDRMISRSWEGSAEAWHSRTAWIKEWPLLPVGVNFLAPLLLYVQDVILSVAVTMDLVPTDQAITEAMADATNELGQADKRAGKIEDPREQKAQSASLSTMREIANGAAGVRLTGWVTVTSPDDEVLRRDCDTTRNASTRSGLRLEWTDHEHYRAFVNCLPFAGGLLKEG</sequence>
<gene>
    <name evidence="2" type="ORF">ACEZDB_32360</name>
</gene>
<keyword evidence="1" id="KW-0812">Transmembrane</keyword>
<evidence type="ECO:0000256" key="1">
    <source>
        <dbReference type="SAM" id="Phobius"/>
    </source>
</evidence>
<keyword evidence="1" id="KW-0472">Membrane</keyword>
<protein>
    <submittedName>
        <fullName evidence="2">SCO6880 family protein</fullName>
    </submittedName>
</protein>
<organism evidence="2 3">
    <name type="scientific">Streptacidiphilus alkalitolerans</name>
    <dbReference type="NCBI Taxonomy" id="3342712"/>
    <lineage>
        <taxon>Bacteria</taxon>
        <taxon>Bacillati</taxon>
        <taxon>Actinomycetota</taxon>
        <taxon>Actinomycetes</taxon>
        <taxon>Kitasatosporales</taxon>
        <taxon>Streptomycetaceae</taxon>
        <taxon>Streptacidiphilus</taxon>
    </lineage>
</organism>
<dbReference type="InterPro" id="IPR049978">
    <property type="entry name" value="SCO6880-like"/>
</dbReference>
<dbReference type="NCBIfam" id="NF042935">
    <property type="entry name" value="SCO6880_fam"/>
    <property type="match status" value="1"/>
</dbReference>
<dbReference type="Proteomes" id="UP001592530">
    <property type="component" value="Unassembled WGS sequence"/>
</dbReference>
<evidence type="ECO:0000313" key="2">
    <source>
        <dbReference type="EMBL" id="MFC1435344.1"/>
    </source>
</evidence>
<keyword evidence="1" id="KW-1133">Transmembrane helix</keyword>
<comment type="caution">
    <text evidence="2">The sequence shown here is derived from an EMBL/GenBank/DDBJ whole genome shotgun (WGS) entry which is preliminary data.</text>
</comment>
<proteinExistence type="predicted"/>
<name>A0ABV6XBM3_9ACTN</name>
<reference evidence="2 3" key="1">
    <citation type="submission" date="2024-09" db="EMBL/GenBank/DDBJ databases">
        <authorList>
            <person name="Lee S.D."/>
        </authorList>
    </citation>
    <scope>NUCLEOTIDE SEQUENCE [LARGE SCALE GENOMIC DNA]</scope>
    <source>
        <strain evidence="2 3">N1-3</strain>
    </source>
</reference>
<dbReference type="EMBL" id="JBHEZY010000018">
    <property type="protein sequence ID" value="MFC1435344.1"/>
    <property type="molecule type" value="Genomic_DNA"/>
</dbReference>